<protein>
    <submittedName>
        <fullName evidence="3">Uncharacterized protein</fullName>
    </submittedName>
</protein>
<dbReference type="AlphaFoldDB" id="A0A1E5FZB2"/>
<dbReference type="Proteomes" id="UP000094296">
    <property type="component" value="Unassembled WGS sequence"/>
</dbReference>
<keyword evidence="2" id="KW-0812">Transmembrane</keyword>
<feature type="transmembrane region" description="Helical" evidence="2">
    <location>
        <begin position="34"/>
        <end position="54"/>
    </location>
</feature>
<name>A0A1E5FZB2_9FIRM</name>
<keyword evidence="2" id="KW-1133">Transmembrane helix</keyword>
<accession>A0A1E5FZB2</accession>
<keyword evidence="4" id="KW-1185">Reference proteome</keyword>
<dbReference type="RefSeq" id="WP_069644151.1">
    <property type="nucleotide sequence ID" value="NZ_MIJE01000034.1"/>
</dbReference>
<feature type="compositionally biased region" description="Low complexity" evidence="1">
    <location>
        <begin position="82"/>
        <end position="104"/>
    </location>
</feature>
<feature type="region of interest" description="Disordered" evidence="1">
    <location>
        <begin position="73"/>
        <end position="111"/>
    </location>
</feature>
<dbReference type="EMBL" id="MIJE01000034">
    <property type="protein sequence ID" value="OEF95879.1"/>
    <property type="molecule type" value="Genomic_DNA"/>
</dbReference>
<comment type="caution">
    <text evidence="3">The sequence shown here is derived from an EMBL/GenBank/DDBJ whole genome shotgun (WGS) entry which is preliminary data.</text>
</comment>
<evidence type="ECO:0000256" key="1">
    <source>
        <dbReference type="SAM" id="MobiDB-lite"/>
    </source>
</evidence>
<evidence type="ECO:0000313" key="3">
    <source>
        <dbReference type="EMBL" id="OEF95879.1"/>
    </source>
</evidence>
<evidence type="ECO:0000256" key="2">
    <source>
        <dbReference type="SAM" id="Phobius"/>
    </source>
</evidence>
<reference evidence="3 4" key="1">
    <citation type="submission" date="2016-09" db="EMBL/GenBank/DDBJ databases">
        <title>Draft genome sequence for the type strain of Desulfuribacillus alkaliarsenatis AHT28, an obligately anaerobic, sulfidogenic bacterium isolated from Russian soda lake sediments.</title>
        <authorList>
            <person name="Abin C.A."/>
            <person name="Hollibaugh J.T."/>
        </authorList>
    </citation>
    <scope>NUCLEOTIDE SEQUENCE [LARGE SCALE GENOMIC DNA]</scope>
    <source>
        <strain evidence="3 4">AHT28</strain>
    </source>
</reference>
<gene>
    <name evidence="3" type="ORF">BHF68_10825</name>
</gene>
<dbReference type="OrthoDB" id="9886784at2"/>
<keyword evidence="2" id="KW-0472">Membrane</keyword>
<proteinExistence type="predicted"/>
<organism evidence="3 4">
    <name type="scientific">Desulfuribacillus alkaliarsenatis</name>
    <dbReference type="NCBI Taxonomy" id="766136"/>
    <lineage>
        <taxon>Bacteria</taxon>
        <taxon>Bacillati</taxon>
        <taxon>Bacillota</taxon>
        <taxon>Desulfuribacillia</taxon>
        <taxon>Desulfuribacillales</taxon>
        <taxon>Desulfuribacillaceae</taxon>
        <taxon>Desulfuribacillus</taxon>
    </lineage>
</organism>
<evidence type="ECO:0000313" key="4">
    <source>
        <dbReference type="Proteomes" id="UP000094296"/>
    </source>
</evidence>
<dbReference type="STRING" id="766136.BHF68_10825"/>
<sequence length="268" mass="29351">MLTIVLLLALLVSFISIIMTVGNALNKTALAKFWALIATASVFTTTFIFIVDSFDLLELRDVNKFATPVNANSEGVYPPGESGQSNGNSGQSNGDSGQFNGNDGARNGNGELSDSRVARIMLLDLFAKRYSGELEGLTAEQRDWLMQNRTLFPASTSDTQAQVRNQAQEVRNLDQVYRSIDRYRQGFIKGTGVVLDKTVDGTTGIQEMQVNVVGPDGGVYLLYYPAVVDLNTGDWVQFYGTPITGKSLRSEFFGTVNSLLVYASYIHR</sequence>